<sequence>AHHPSRRAAPRREPRASRLRRVRAATAPAGRRRPRAARARRHPHRRAGRLLRPLPRHLRPHLRRLRAAGRGGLGRPRPRRPRGGGAGRPPEPPRRRARPRPPVVRPGRRGHGVRGQQQRHRARRRQPRPRQGQGAARLRRRLLRADGRAVQLPHDPVDLRHLDVRQRGRQRHRAQRRRLLVLHHRRLRLRPPDGARHQPLRPGRRRQSAGQRPLPVPRHHGLLRLPAAGPGEPRQDRGPGHRRRRHGELHQAGARIRPDAARPGGRPEAGRDGDVHHRHPRHRPRSRAGTPAVRGVLLGPQRPHPRLPQPRAPEDAAELAEPGARRHLLRLPALPQGRGRPRPGPRQGERRGGGAPHEEHADGGRLLRPGAHPRGRPQDPPRLPVRGEVARREPRTLGLLQARRHRPGRAGLPAGGGGELPAAAAV</sequence>
<name>A0A6J4JKX4_9PROT</name>
<accession>A0A6J4JKX4</accession>
<feature type="region of interest" description="Disordered" evidence="1">
    <location>
        <begin position="1"/>
        <end position="137"/>
    </location>
</feature>
<feature type="compositionally biased region" description="Basic residues" evidence="1">
    <location>
        <begin position="167"/>
        <end position="189"/>
    </location>
</feature>
<feature type="compositionally biased region" description="Basic residues" evidence="1">
    <location>
        <begin position="106"/>
        <end position="128"/>
    </location>
</feature>
<organism evidence="2">
    <name type="scientific">uncultured Acetobacteraceae bacterium</name>
    <dbReference type="NCBI Taxonomy" id="169975"/>
    <lineage>
        <taxon>Bacteria</taxon>
        <taxon>Pseudomonadati</taxon>
        <taxon>Pseudomonadota</taxon>
        <taxon>Alphaproteobacteria</taxon>
        <taxon>Acetobacterales</taxon>
        <taxon>Acetobacteraceae</taxon>
        <taxon>environmental samples</taxon>
    </lineage>
</organism>
<gene>
    <name evidence="2" type="ORF">AVDCRST_MAG08-3774</name>
</gene>
<proteinExistence type="predicted"/>
<feature type="non-terminal residue" evidence="2">
    <location>
        <position position="426"/>
    </location>
</feature>
<reference evidence="2" key="1">
    <citation type="submission" date="2020-02" db="EMBL/GenBank/DDBJ databases">
        <authorList>
            <person name="Meier V. D."/>
        </authorList>
    </citation>
    <scope>NUCLEOTIDE SEQUENCE</scope>
    <source>
        <strain evidence="2">AVDCRST_MAG08</strain>
    </source>
</reference>
<dbReference type="EMBL" id="CADCTG010000290">
    <property type="protein sequence ID" value="CAA9281150.1"/>
    <property type="molecule type" value="Genomic_DNA"/>
</dbReference>
<protein>
    <submittedName>
        <fullName evidence="2">ABC transporter, substrate-binding protein (Cluster 4, leucine/isoleucine/valine/benzoate)</fullName>
    </submittedName>
</protein>
<evidence type="ECO:0000313" key="2">
    <source>
        <dbReference type="EMBL" id="CAA9281150.1"/>
    </source>
</evidence>
<feature type="region of interest" description="Disordered" evidence="1">
    <location>
        <begin position="165"/>
        <end position="426"/>
    </location>
</feature>
<feature type="compositionally biased region" description="Basic residues" evidence="1">
    <location>
        <begin position="198"/>
        <end position="207"/>
    </location>
</feature>
<feature type="compositionally biased region" description="Basic residues" evidence="1">
    <location>
        <begin position="30"/>
        <end position="67"/>
    </location>
</feature>
<feature type="compositionally biased region" description="Basic and acidic residues" evidence="1">
    <location>
        <begin position="347"/>
        <end position="365"/>
    </location>
</feature>
<feature type="compositionally biased region" description="Basic residues" evidence="1">
    <location>
        <begin position="276"/>
        <end position="286"/>
    </location>
</feature>
<evidence type="ECO:0000256" key="1">
    <source>
        <dbReference type="SAM" id="MobiDB-lite"/>
    </source>
</evidence>
<dbReference type="AlphaFoldDB" id="A0A6J4JKX4"/>
<feature type="non-terminal residue" evidence="2">
    <location>
        <position position="1"/>
    </location>
</feature>